<proteinExistence type="predicted"/>
<keyword evidence="1" id="KW-1133">Transmembrane helix</keyword>
<gene>
    <name evidence="2" type="ORF">NIT7321_00508</name>
</gene>
<evidence type="ECO:0000313" key="2">
    <source>
        <dbReference type="EMBL" id="CRL09676.1"/>
    </source>
</evidence>
<dbReference type="Proteomes" id="UP000043764">
    <property type="component" value="Unassembled WGS sequence"/>
</dbReference>
<name>A0A0H5CXN0_9RHOB</name>
<keyword evidence="1" id="KW-0472">Membrane</keyword>
<organism evidence="2 3">
    <name type="scientific">Phaeobacter italicus</name>
    <dbReference type="NCBI Taxonomy" id="481446"/>
    <lineage>
        <taxon>Bacteria</taxon>
        <taxon>Pseudomonadati</taxon>
        <taxon>Pseudomonadota</taxon>
        <taxon>Alphaproteobacteria</taxon>
        <taxon>Rhodobacterales</taxon>
        <taxon>Roseobacteraceae</taxon>
        <taxon>Phaeobacter</taxon>
    </lineage>
</organism>
<sequence>MLTSLRTLFRRYRRDTDGSVSVEFAFYMPLLLGVFAAIYTYFDAFRQESANLKAAYTISDLISRETVTLNETYIDSMHELAQLLIRVDSSISLRISVIRWDADDNRYYVDWSKVRGGQFVEWQDATIQIVKDNLPSMPDQERVILVETRNDIEPAFRVGLPNMDIQNFVFTRPRFAPQVKFEGQDGSGGSHDDSTPSTD</sequence>
<dbReference type="STRING" id="481446.NIT7645_00278"/>
<dbReference type="AlphaFoldDB" id="A0A0H5CXN0"/>
<reference evidence="3" key="1">
    <citation type="submission" date="2015-05" db="EMBL/GenBank/DDBJ databases">
        <authorList>
            <person name="Rodrigo-Torres Lidia"/>
            <person name="Arahal R.David."/>
        </authorList>
    </citation>
    <scope>NUCLEOTIDE SEQUENCE [LARGE SCALE GENOMIC DNA]</scope>
    <source>
        <strain evidence="3">CECT 7321</strain>
    </source>
</reference>
<dbReference type="RefSeq" id="WP_050672478.1">
    <property type="nucleotide sequence ID" value="NZ_CVRL01000005.1"/>
</dbReference>
<feature type="transmembrane region" description="Helical" evidence="1">
    <location>
        <begin position="20"/>
        <end position="42"/>
    </location>
</feature>
<protein>
    <submittedName>
        <fullName evidence="2">Flp pilus assembly protein TadG</fullName>
    </submittedName>
</protein>
<dbReference type="EMBL" id="CVRL01000005">
    <property type="protein sequence ID" value="CRL09676.1"/>
    <property type="molecule type" value="Genomic_DNA"/>
</dbReference>
<keyword evidence="3" id="KW-1185">Reference proteome</keyword>
<evidence type="ECO:0000313" key="3">
    <source>
        <dbReference type="Proteomes" id="UP000043764"/>
    </source>
</evidence>
<evidence type="ECO:0000256" key="1">
    <source>
        <dbReference type="SAM" id="Phobius"/>
    </source>
</evidence>
<accession>A0A0H5CXN0</accession>
<keyword evidence="1" id="KW-0812">Transmembrane</keyword>